<evidence type="ECO:0000256" key="1">
    <source>
        <dbReference type="ARBA" id="ARBA00007633"/>
    </source>
</evidence>
<evidence type="ECO:0000256" key="4">
    <source>
        <dbReference type="ARBA" id="ARBA00022794"/>
    </source>
</evidence>
<dbReference type="RefSeq" id="XP_011791893.1">
    <property type="nucleotide sequence ID" value="XM_011936503.1"/>
</dbReference>
<dbReference type="GO" id="GO:1904491">
    <property type="term" value="P:protein localization to ciliary transition zone"/>
    <property type="evidence" value="ECO:0007669"/>
    <property type="project" value="TreeGrafter"/>
</dbReference>
<proteinExistence type="inferred from homology"/>
<dbReference type="STRING" id="336983.ENSCANP00000024810"/>
<dbReference type="InterPro" id="IPR040354">
    <property type="entry name" value="TCTN1-3"/>
</dbReference>
<dbReference type="KEGG" id="cang:105507812"/>
<keyword evidence="4" id="KW-0970">Cilium biogenesis/degradation</keyword>
<keyword evidence="3 7" id="KW-0732">Signal</keyword>
<dbReference type="PROSITE" id="PS51257">
    <property type="entry name" value="PROKAR_LIPOPROTEIN"/>
    <property type="match status" value="1"/>
</dbReference>
<keyword evidence="5" id="KW-0325">Glycoprotein</keyword>
<evidence type="ECO:0000313" key="10">
    <source>
        <dbReference type="Ensembl" id="ENSCANP00000024810.1"/>
    </source>
</evidence>
<dbReference type="InterPro" id="IPR011677">
    <property type="entry name" value="TCTN1-3_dom"/>
</dbReference>
<feature type="domain" description="Tectonic-1-3" evidence="8">
    <location>
        <begin position="205"/>
        <end position="368"/>
    </location>
</feature>
<evidence type="ECO:0000256" key="6">
    <source>
        <dbReference type="SAM" id="MobiDB-lite"/>
    </source>
</evidence>
<dbReference type="Pfam" id="PF25752">
    <property type="entry name" value="DUF1619_N"/>
    <property type="match status" value="1"/>
</dbReference>
<dbReference type="Proteomes" id="UP000233080">
    <property type="component" value="Unassembled WGS sequence"/>
</dbReference>
<feature type="signal peptide" evidence="7">
    <location>
        <begin position="1"/>
        <end position="22"/>
    </location>
</feature>
<comment type="similarity">
    <text evidence="1">Belongs to the tectonic family.</text>
</comment>
<dbReference type="AlphaFoldDB" id="A0A2K5J7J3"/>
<protein>
    <submittedName>
        <fullName evidence="10">Uncharacterized protein</fullName>
    </submittedName>
</protein>
<evidence type="ECO:0000256" key="5">
    <source>
        <dbReference type="ARBA" id="ARBA00023180"/>
    </source>
</evidence>
<dbReference type="OMA" id="AGDVKIC"/>
<evidence type="ECO:0000259" key="9">
    <source>
        <dbReference type="Pfam" id="PF25752"/>
    </source>
</evidence>
<dbReference type="InterPro" id="IPR057724">
    <property type="entry name" value="TCTN1-3_N"/>
</dbReference>
<dbReference type="GO" id="GO:0036038">
    <property type="term" value="C:MKS complex"/>
    <property type="evidence" value="ECO:0007669"/>
    <property type="project" value="TreeGrafter"/>
</dbReference>
<organism evidence="10 11">
    <name type="scientific">Colobus angolensis palliatus</name>
    <name type="common">Peters' Angolan colobus</name>
    <dbReference type="NCBI Taxonomy" id="336983"/>
    <lineage>
        <taxon>Eukaryota</taxon>
        <taxon>Metazoa</taxon>
        <taxon>Chordata</taxon>
        <taxon>Craniata</taxon>
        <taxon>Vertebrata</taxon>
        <taxon>Euteleostomi</taxon>
        <taxon>Mammalia</taxon>
        <taxon>Eutheria</taxon>
        <taxon>Euarchontoglires</taxon>
        <taxon>Primates</taxon>
        <taxon>Haplorrhini</taxon>
        <taxon>Catarrhini</taxon>
        <taxon>Cercopithecidae</taxon>
        <taxon>Colobinae</taxon>
        <taxon>Colobus</taxon>
    </lineage>
</organism>
<feature type="domain" description="Tectonic-1-3" evidence="8">
    <location>
        <begin position="378"/>
        <end position="560"/>
    </location>
</feature>
<dbReference type="PANTHER" id="PTHR14611:SF1">
    <property type="entry name" value="TECTONIC-1"/>
    <property type="match status" value="1"/>
</dbReference>
<sequence>MRPRGLPPLLVVLLSCWASVSAQTEATPAVTTEGLNSTEAALATFGPSPSTRPPGTPRAPGSSSGPRPTPVTDVAALCVCDLSPAECDVNCCCDPDCSSVDFSVFSACSVPVVTGDSQFCSQKAVIYSLNFTANPPQRVFKLVDQINPSIFCIHITNYKPALSFINPEVPDENNFDTLMKTSDGFTLNAESDISFTTKLDIPTTAKYKYGVPLQTSDSFLRFPSSLTSSLCTDNNPAAFLVNQAVRCTRKINLEQCEEIEALSMDFYSSPEILRAPDSRTKVPITVQSVIIQSLNKTLTRREDTDVLQPALVNAGHFHLCMNVVLEVKYSLTYTDRGEVTKADLSFLLGTVSSVVVPLQQKFEIYFLQENTKPVPLSGNPGYVVGLPLAAGFQPHKGSGIIQTTNRYRQFTILHSTAEQDCLALEGVRTPVLFGYTMQSGCKLRLTGALPCRLVAQKVKNLLWGQGFPDYVAPFGNSQAQDVLDWVPIHFITQSFNRKDSCQLPGALVIEVKWTKYGSLLNPQAKIVNVTANLISSSFPEANSGNERTILISTAVTFVDVSAPAEAGFRAPPAINARLPFNFFFPFV</sequence>
<evidence type="ECO:0000256" key="2">
    <source>
        <dbReference type="ARBA" id="ARBA00011495"/>
    </source>
</evidence>
<reference evidence="10" key="1">
    <citation type="submission" date="2025-08" db="UniProtKB">
        <authorList>
            <consortium name="Ensembl"/>
        </authorList>
    </citation>
    <scope>IDENTIFICATION</scope>
</reference>
<evidence type="ECO:0000313" key="11">
    <source>
        <dbReference type="Proteomes" id="UP000233080"/>
    </source>
</evidence>
<evidence type="ECO:0000259" key="8">
    <source>
        <dbReference type="Pfam" id="PF07773"/>
    </source>
</evidence>
<feature type="domain" description="Tectonic-1-3 N-terminal" evidence="9">
    <location>
        <begin position="69"/>
        <end position="175"/>
    </location>
</feature>
<dbReference type="OrthoDB" id="2104337at2759"/>
<evidence type="ECO:0000256" key="7">
    <source>
        <dbReference type="SAM" id="SignalP"/>
    </source>
</evidence>
<dbReference type="Pfam" id="PF07773">
    <property type="entry name" value="TCTN_DUF1619"/>
    <property type="match status" value="2"/>
</dbReference>
<dbReference type="CTD" id="79600"/>
<accession>A0A2K5J7J3</accession>
<dbReference type="GeneID" id="105507812"/>
<feature type="chain" id="PRO_5014406600" evidence="7">
    <location>
        <begin position="23"/>
        <end position="587"/>
    </location>
</feature>
<comment type="subunit">
    <text evidence="2">Part of the tectonic-like complex (also named B9 complex).</text>
</comment>
<keyword evidence="11" id="KW-1185">Reference proteome</keyword>
<dbReference type="GO" id="GO:0060271">
    <property type="term" value="P:cilium assembly"/>
    <property type="evidence" value="ECO:0007669"/>
    <property type="project" value="TreeGrafter"/>
</dbReference>
<dbReference type="PANTHER" id="PTHR14611">
    <property type="entry name" value="TECTONIC FAMILY MEMBER"/>
    <property type="match status" value="1"/>
</dbReference>
<dbReference type="Ensembl" id="ENSCANT00000047808.1">
    <property type="protein sequence ID" value="ENSCANP00000024810.1"/>
    <property type="gene ID" value="ENSCANG00000035777.1"/>
</dbReference>
<reference evidence="10" key="2">
    <citation type="submission" date="2025-09" db="UniProtKB">
        <authorList>
            <consortium name="Ensembl"/>
        </authorList>
    </citation>
    <scope>IDENTIFICATION</scope>
</reference>
<name>A0A2K5J7J3_COLAP</name>
<evidence type="ECO:0000256" key="3">
    <source>
        <dbReference type="ARBA" id="ARBA00022729"/>
    </source>
</evidence>
<feature type="region of interest" description="Disordered" evidence="6">
    <location>
        <begin position="42"/>
        <end position="68"/>
    </location>
</feature>